<evidence type="ECO:0000313" key="2">
    <source>
        <dbReference type="EMBL" id="NGZ85565.1"/>
    </source>
</evidence>
<protein>
    <submittedName>
        <fullName evidence="2">Uncharacterized protein</fullName>
    </submittedName>
</protein>
<dbReference type="EMBL" id="JAADJT010000006">
    <property type="protein sequence ID" value="NGZ85565.1"/>
    <property type="molecule type" value="Genomic_DNA"/>
</dbReference>
<gene>
    <name evidence="2" type="ORF">GW587_15035</name>
</gene>
<evidence type="ECO:0000256" key="1">
    <source>
        <dbReference type="SAM" id="Phobius"/>
    </source>
</evidence>
<reference evidence="3" key="2">
    <citation type="submission" date="2023-07" db="EMBL/GenBank/DDBJ databases">
        <title>Duganella aceri sp. nov., isolated from tree sap.</title>
        <authorList>
            <person name="Kim I.S."/>
        </authorList>
    </citation>
    <scope>NUCLEOTIDE SEQUENCE [LARGE SCALE GENOMIC DNA]</scope>
    <source>
        <strain evidence="3">SAP-35</strain>
    </source>
</reference>
<reference evidence="2 3" key="1">
    <citation type="submission" date="2020-01" db="EMBL/GenBank/DDBJ databases">
        <authorList>
            <person name="Lee S.D."/>
        </authorList>
    </citation>
    <scope>NUCLEOTIDE SEQUENCE [LARGE SCALE GENOMIC DNA]</scope>
    <source>
        <strain evidence="2 3">SAP-35</strain>
    </source>
</reference>
<organism evidence="2 3">
    <name type="scientific">Duganella aceris</name>
    <dbReference type="NCBI Taxonomy" id="2703883"/>
    <lineage>
        <taxon>Bacteria</taxon>
        <taxon>Pseudomonadati</taxon>
        <taxon>Pseudomonadota</taxon>
        <taxon>Betaproteobacteria</taxon>
        <taxon>Burkholderiales</taxon>
        <taxon>Oxalobacteraceae</taxon>
        <taxon>Telluria group</taxon>
        <taxon>Duganella</taxon>
    </lineage>
</organism>
<evidence type="ECO:0000313" key="3">
    <source>
        <dbReference type="Proteomes" id="UP000666369"/>
    </source>
</evidence>
<feature type="transmembrane region" description="Helical" evidence="1">
    <location>
        <begin position="39"/>
        <end position="57"/>
    </location>
</feature>
<proteinExistence type="predicted"/>
<keyword evidence="3" id="KW-1185">Reference proteome</keyword>
<name>A0ABX0FM08_9BURK</name>
<keyword evidence="1" id="KW-0472">Membrane</keyword>
<comment type="caution">
    <text evidence="2">The sequence shown here is derived from an EMBL/GenBank/DDBJ whole genome shotgun (WGS) entry which is preliminary data.</text>
</comment>
<accession>A0ABX0FM08</accession>
<sequence length="65" mass="7062">MNLNVFLAIGIVGLIATFLAELAAGLLSGAFGQHALGRWLPYYSVWIVFTVLGLVMGRTREPLDK</sequence>
<dbReference type="RefSeq" id="WP_166104445.1">
    <property type="nucleotide sequence ID" value="NZ_JAADJT010000006.1"/>
</dbReference>
<keyword evidence="1" id="KW-1133">Transmembrane helix</keyword>
<dbReference type="Proteomes" id="UP000666369">
    <property type="component" value="Unassembled WGS sequence"/>
</dbReference>
<keyword evidence="1" id="KW-0812">Transmembrane</keyword>